<feature type="region of interest" description="Disordered" evidence="1">
    <location>
        <begin position="1"/>
        <end position="20"/>
    </location>
</feature>
<evidence type="ECO:0000256" key="2">
    <source>
        <dbReference type="SAM" id="Phobius"/>
    </source>
</evidence>
<keyword evidence="2" id="KW-0812">Transmembrane</keyword>
<dbReference type="Pfam" id="PF14019">
    <property type="entry name" value="DUF4235"/>
    <property type="match status" value="1"/>
</dbReference>
<sequence length="104" mass="11339">MDTQHTIDQLHRADERINAQRNRIKADPDDAFDKLVKFAVPSAAGLLAGKLAEMVWKRVRGERENSILASMVFAALSAALGSLITSLATRGSEGLVSARHKRKA</sequence>
<keyword evidence="2" id="KW-1133">Transmembrane helix</keyword>
<evidence type="ECO:0000313" key="4">
    <source>
        <dbReference type="Proteomes" id="UP000243540"/>
    </source>
</evidence>
<evidence type="ECO:0000313" key="3">
    <source>
        <dbReference type="EMBL" id="OTA28252.1"/>
    </source>
</evidence>
<dbReference type="AlphaFoldDB" id="A0A1Y2T075"/>
<dbReference type="InterPro" id="IPR025329">
    <property type="entry name" value="DUF4235"/>
</dbReference>
<dbReference type="STRING" id="1160091.B9T39_07195"/>
<proteinExistence type="predicted"/>
<feature type="compositionally biased region" description="Basic and acidic residues" evidence="1">
    <location>
        <begin position="8"/>
        <end position="20"/>
    </location>
</feature>
<dbReference type="Proteomes" id="UP000243540">
    <property type="component" value="Unassembled WGS sequence"/>
</dbReference>
<name>A0A1Y2T075_9BIFI</name>
<feature type="transmembrane region" description="Helical" evidence="2">
    <location>
        <begin position="67"/>
        <end position="88"/>
    </location>
</feature>
<protein>
    <recommendedName>
        <fullName evidence="5">DUF4235 domain-containing protein</fullName>
    </recommendedName>
</protein>
<dbReference type="OrthoDB" id="3240197at2"/>
<evidence type="ECO:0000256" key="1">
    <source>
        <dbReference type="SAM" id="MobiDB-lite"/>
    </source>
</evidence>
<reference evidence="3 4" key="1">
    <citation type="submission" date="2017-04" db="EMBL/GenBank/DDBJ databases">
        <title>Draft genome sequences of Alloscardovia macacae UMA81211 and UMA81212 isolated from the feces of a rhesus macaque (Macaca mulatta).</title>
        <authorList>
            <person name="Albert K."/>
            <person name="Sela D.A."/>
        </authorList>
    </citation>
    <scope>NUCLEOTIDE SEQUENCE [LARGE SCALE GENOMIC DNA]</scope>
    <source>
        <strain evidence="3 4">UMA81212</strain>
    </source>
</reference>
<keyword evidence="2" id="KW-0472">Membrane</keyword>
<dbReference type="EMBL" id="NEKC01000020">
    <property type="protein sequence ID" value="OTA28252.1"/>
    <property type="molecule type" value="Genomic_DNA"/>
</dbReference>
<organism evidence="3 4">
    <name type="scientific">Alloscardovia macacae</name>
    <dbReference type="NCBI Taxonomy" id="1160091"/>
    <lineage>
        <taxon>Bacteria</taxon>
        <taxon>Bacillati</taxon>
        <taxon>Actinomycetota</taxon>
        <taxon>Actinomycetes</taxon>
        <taxon>Bifidobacteriales</taxon>
        <taxon>Bifidobacteriaceae</taxon>
        <taxon>Alloscardovia</taxon>
    </lineage>
</organism>
<gene>
    <name evidence="3" type="ORF">B9T39_07195</name>
</gene>
<dbReference type="RefSeq" id="WP_086107139.1">
    <property type="nucleotide sequence ID" value="NZ_NEKB01000002.1"/>
</dbReference>
<evidence type="ECO:0008006" key="5">
    <source>
        <dbReference type="Google" id="ProtNLM"/>
    </source>
</evidence>
<accession>A0A1Y2T075</accession>
<comment type="caution">
    <text evidence="3">The sequence shown here is derived from an EMBL/GenBank/DDBJ whole genome shotgun (WGS) entry which is preliminary data.</text>
</comment>